<evidence type="ECO:0000313" key="1">
    <source>
        <dbReference type="EMBL" id="CVK20233.1"/>
    </source>
</evidence>
<organism evidence="1 2">
    <name type="scientific">Sporomusa sphaeroides DSM 2875</name>
    <dbReference type="NCBI Taxonomy" id="1337886"/>
    <lineage>
        <taxon>Bacteria</taxon>
        <taxon>Bacillati</taxon>
        <taxon>Bacillota</taxon>
        <taxon>Negativicutes</taxon>
        <taxon>Selenomonadales</taxon>
        <taxon>Sporomusaceae</taxon>
        <taxon>Sporomusa</taxon>
    </lineage>
</organism>
<comment type="caution">
    <text evidence="1">The sequence shown here is derived from an EMBL/GenBank/DDBJ whole genome shotgun (WGS) entry which is preliminary data.</text>
</comment>
<gene>
    <name evidence="1" type="ORF">SSPH_02900</name>
</gene>
<keyword evidence="2" id="KW-1185">Reference proteome</keyword>
<protein>
    <submittedName>
        <fullName evidence="1">Uncharacterized protein</fullName>
    </submittedName>
</protein>
<reference evidence="1 2" key="1">
    <citation type="submission" date="2016-01" db="EMBL/GenBank/DDBJ databases">
        <authorList>
            <person name="Brown R."/>
        </authorList>
    </citation>
    <scope>NUCLEOTIDE SEQUENCE [LARGE SCALE GENOMIC DNA]</scope>
    <source>
        <strain evidence="1">Sporomusa sphaeroides DSM 2875</strain>
    </source>
</reference>
<evidence type="ECO:0000313" key="2">
    <source>
        <dbReference type="Proteomes" id="UP000245702"/>
    </source>
</evidence>
<proteinExistence type="predicted"/>
<name>A0ABM9W5X2_9FIRM</name>
<sequence length="50" mass="5489">MQKQEAVAARLTLLANSICRKCLMSEACDGIPMCGDIKLLKEAAKLQENH</sequence>
<dbReference type="RefSeq" id="WP_158027067.1">
    <property type="nucleotide sequence ID" value="NZ_CP146991.1"/>
</dbReference>
<dbReference type="Proteomes" id="UP000245702">
    <property type="component" value="Unassembled WGS sequence"/>
</dbReference>
<dbReference type="EMBL" id="FCOW01000016">
    <property type="protein sequence ID" value="CVK20233.1"/>
    <property type="molecule type" value="Genomic_DNA"/>
</dbReference>
<accession>A0ABM9W5X2</accession>